<dbReference type="PANTHER" id="PTHR43735">
    <property type="entry name" value="APOPTOSIS-INDUCING FACTOR 1"/>
    <property type="match status" value="1"/>
</dbReference>
<name>A0A8T9CHR7_9HELO</name>
<keyword evidence="1" id="KW-1133">Transmembrane helix</keyword>
<keyword evidence="4" id="KW-1185">Reference proteome</keyword>
<evidence type="ECO:0000313" key="4">
    <source>
        <dbReference type="Proteomes" id="UP000469558"/>
    </source>
</evidence>
<feature type="domain" description="FAD/NAD(P)-binding" evidence="2">
    <location>
        <begin position="3"/>
        <end position="293"/>
    </location>
</feature>
<gene>
    <name evidence="3" type="primary">ptaL_0</name>
    <name evidence="3" type="ORF">LSUE1_G001544</name>
</gene>
<evidence type="ECO:0000256" key="1">
    <source>
        <dbReference type="SAM" id="Phobius"/>
    </source>
</evidence>
<sequence length="406" mass="44168">MHNILILGGNFGGVSIAHYCLRHVLPLVNTGDKSEYKVTLISPSDHTFFKIGAPRALVSAELIPREKPFASIIDAFSNYNSSEFTFVQGEAIAVNEKEVIVKSTKSSTNLAIEYDSLIIATGTRSSPLWTLNGDYKLTTAAFEDLHQRLPRAETILVAGGGAAGVETAGEIGHLYREKDTTILSGSTRLLPRLQNVRVAKAAESQLESLDVKIIHNLKVVSSSQLPDGKTTLTFSDGTTRIVDVYIDATGGTPNTDFLPAGWLDDNKRVATDPITLRATKAPASVYSLGDVASYSKGAAIDAMWAVPALGYSIWSDIAKEKETKGIIPAGSLKEKRYKQIQADMQFVPIGKPRKSWTDRFLHRPKGGVGVIFGWMVPSWLVWLAKSRTFMMDKAPGLATGDQFLKP</sequence>
<accession>A0A8T9CHR7</accession>
<dbReference type="OrthoDB" id="202203at2759"/>
<dbReference type="Gene3D" id="3.50.50.100">
    <property type="match status" value="1"/>
</dbReference>
<protein>
    <submittedName>
        <fullName evidence="3">Oxidoreductase ptaL</fullName>
    </submittedName>
</protein>
<dbReference type="SUPFAM" id="SSF51905">
    <property type="entry name" value="FAD/NAD(P)-binding domain"/>
    <property type="match status" value="1"/>
</dbReference>
<keyword evidence="1" id="KW-0472">Membrane</keyword>
<dbReference type="PRINTS" id="PR00411">
    <property type="entry name" value="PNDRDTASEI"/>
</dbReference>
<dbReference type="PRINTS" id="PR00368">
    <property type="entry name" value="FADPNR"/>
</dbReference>
<dbReference type="GO" id="GO:0004174">
    <property type="term" value="F:electron-transferring-flavoprotein dehydrogenase activity"/>
    <property type="evidence" value="ECO:0007669"/>
    <property type="project" value="TreeGrafter"/>
</dbReference>
<dbReference type="PANTHER" id="PTHR43735:SF25">
    <property type="entry name" value="NAD(P)H DEHYDROGENASE 3"/>
    <property type="match status" value="1"/>
</dbReference>
<dbReference type="InterPro" id="IPR036188">
    <property type="entry name" value="FAD/NAD-bd_sf"/>
</dbReference>
<dbReference type="GO" id="GO:0005737">
    <property type="term" value="C:cytoplasm"/>
    <property type="evidence" value="ECO:0007669"/>
    <property type="project" value="TreeGrafter"/>
</dbReference>
<dbReference type="EMBL" id="QGMK01000206">
    <property type="protein sequence ID" value="TVY83304.1"/>
    <property type="molecule type" value="Genomic_DNA"/>
</dbReference>
<dbReference type="AlphaFoldDB" id="A0A8T9CHR7"/>
<organism evidence="3 4">
    <name type="scientific">Lachnellula suecica</name>
    <dbReference type="NCBI Taxonomy" id="602035"/>
    <lineage>
        <taxon>Eukaryota</taxon>
        <taxon>Fungi</taxon>
        <taxon>Dikarya</taxon>
        <taxon>Ascomycota</taxon>
        <taxon>Pezizomycotina</taxon>
        <taxon>Leotiomycetes</taxon>
        <taxon>Helotiales</taxon>
        <taxon>Lachnaceae</taxon>
        <taxon>Lachnellula</taxon>
    </lineage>
</organism>
<keyword evidence="1" id="KW-0812">Transmembrane</keyword>
<dbReference type="GO" id="GO:0050660">
    <property type="term" value="F:flavin adenine dinucleotide binding"/>
    <property type="evidence" value="ECO:0007669"/>
    <property type="project" value="TreeGrafter"/>
</dbReference>
<comment type="caution">
    <text evidence="3">The sequence shown here is derived from an EMBL/GenBank/DDBJ whole genome shotgun (WGS) entry which is preliminary data.</text>
</comment>
<dbReference type="InterPro" id="IPR023753">
    <property type="entry name" value="FAD/NAD-binding_dom"/>
</dbReference>
<dbReference type="Proteomes" id="UP000469558">
    <property type="component" value="Unassembled WGS sequence"/>
</dbReference>
<dbReference type="Pfam" id="PF07992">
    <property type="entry name" value="Pyr_redox_2"/>
    <property type="match status" value="1"/>
</dbReference>
<evidence type="ECO:0000259" key="2">
    <source>
        <dbReference type="Pfam" id="PF07992"/>
    </source>
</evidence>
<reference evidence="3 4" key="1">
    <citation type="submission" date="2018-05" db="EMBL/GenBank/DDBJ databases">
        <title>Genome sequencing and assembly of the regulated plant pathogen Lachnellula willkommii and related sister species for the development of diagnostic species identification markers.</title>
        <authorList>
            <person name="Giroux E."/>
            <person name="Bilodeau G."/>
        </authorList>
    </citation>
    <scope>NUCLEOTIDE SEQUENCE [LARGE SCALE GENOMIC DNA]</scope>
    <source>
        <strain evidence="3 4">CBS 268.59</strain>
    </source>
</reference>
<feature type="transmembrane region" description="Helical" evidence="1">
    <location>
        <begin position="366"/>
        <end position="384"/>
    </location>
</feature>
<proteinExistence type="predicted"/>
<evidence type="ECO:0000313" key="3">
    <source>
        <dbReference type="EMBL" id="TVY83304.1"/>
    </source>
</evidence>